<feature type="transmembrane region" description="Helical" evidence="1">
    <location>
        <begin position="35"/>
        <end position="57"/>
    </location>
</feature>
<evidence type="ECO:0000313" key="4">
    <source>
        <dbReference type="EMBL" id="PZR18773.1"/>
    </source>
</evidence>
<evidence type="ECO:0000256" key="1">
    <source>
        <dbReference type="SAM" id="Phobius"/>
    </source>
</evidence>
<feature type="transmembrane region" description="Helical" evidence="1">
    <location>
        <begin position="245"/>
        <end position="267"/>
    </location>
</feature>
<sequence length="428" mass="44657">MEHYEPYISLGLALLAGLLVGLEREQSRPPENEDTFFFGGIRTYPIIALVGAMGALLHRDVGPLPLLVGGLGVVVLTGISYFRDSSEGRAGITSEVSALLTFFLGAFSVAEGVIASIQTRVFVVASVAVASTLLLSARAELRTLTAKLSKEDVLATLKFMVVAIVVLPLLPSEDLGPYGALNPFRIGVMVTMIAGVNFVGYVAIRWLGAGRGMLLTGAVGGFASSTAVTLAASARAKETPELAPLSALSVIIASTVMFVRLLALLWVTSAELGRSLAIPMLVMAGVSAGFVVFFYLRERKTKNDSGNVKLSNPFELLSALKFGAFFVVVLVASRWAQQQFGSAGSYVTGALAGLTDVDAISLSMANQMKTGTVELPVADLTVVIATAANTIVKAGMSLVLGGRIMGLRVGLAFGVTLIAGIVTVLVGR</sequence>
<keyword evidence="1" id="KW-1133">Transmembrane helix</keyword>
<gene>
    <name evidence="4" type="ORF">DI536_02520</name>
</gene>
<evidence type="ECO:0000259" key="2">
    <source>
        <dbReference type="Pfam" id="PF02308"/>
    </source>
</evidence>
<feature type="transmembrane region" description="Helical" evidence="1">
    <location>
        <begin position="121"/>
        <end position="141"/>
    </location>
</feature>
<feature type="transmembrane region" description="Helical" evidence="1">
    <location>
        <begin position="405"/>
        <end position="426"/>
    </location>
</feature>
<organism evidence="4 5">
    <name type="scientific">Archangium gephyra</name>
    <dbReference type="NCBI Taxonomy" id="48"/>
    <lineage>
        <taxon>Bacteria</taxon>
        <taxon>Pseudomonadati</taxon>
        <taxon>Myxococcota</taxon>
        <taxon>Myxococcia</taxon>
        <taxon>Myxococcales</taxon>
        <taxon>Cystobacterineae</taxon>
        <taxon>Archangiaceae</taxon>
        <taxon>Archangium</taxon>
    </lineage>
</organism>
<dbReference type="Pfam" id="PF13194">
    <property type="entry name" value="DUF4010"/>
    <property type="match status" value="1"/>
</dbReference>
<protein>
    <submittedName>
        <fullName evidence="4">Uncharacterized protein</fullName>
    </submittedName>
</protein>
<feature type="transmembrane region" description="Helical" evidence="1">
    <location>
        <begin position="316"/>
        <end position="336"/>
    </location>
</feature>
<feature type="transmembrane region" description="Helical" evidence="1">
    <location>
        <begin position="183"/>
        <end position="204"/>
    </location>
</feature>
<feature type="transmembrane region" description="Helical" evidence="1">
    <location>
        <begin position="6"/>
        <end position="23"/>
    </location>
</feature>
<proteinExistence type="predicted"/>
<feature type="transmembrane region" description="Helical" evidence="1">
    <location>
        <begin position="94"/>
        <end position="115"/>
    </location>
</feature>
<dbReference type="AlphaFoldDB" id="A0A2W5TZV0"/>
<reference evidence="4 5" key="1">
    <citation type="submission" date="2017-08" db="EMBL/GenBank/DDBJ databases">
        <title>Infants hospitalized years apart are colonized by the same room-sourced microbial strains.</title>
        <authorList>
            <person name="Brooks B."/>
            <person name="Olm M.R."/>
            <person name="Firek B.A."/>
            <person name="Baker R."/>
            <person name="Thomas B.C."/>
            <person name="Morowitz M.J."/>
            <person name="Banfield J.F."/>
        </authorList>
    </citation>
    <scope>NUCLEOTIDE SEQUENCE [LARGE SCALE GENOMIC DNA]</scope>
    <source>
        <strain evidence="4">S2_003_000_R2_14</strain>
    </source>
</reference>
<keyword evidence="1" id="KW-0812">Transmembrane</keyword>
<keyword evidence="1" id="KW-0472">Membrane</keyword>
<comment type="caution">
    <text evidence="4">The sequence shown here is derived from an EMBL/GenBank/DDBJ whole genome shotgun (WGS) entry which is preliminary data.</text>
</comment>
<name>A0A2W5TZV0_9BACT</name>
<feature type="transmembrane region" description="Helical" evidence="1">
    <location>
        <begin position="153"/>
        <end position="171"/>
    </location>
</feature>
<evidence type="ECO:0000259" key="3">
    <source>
        <dbReference type="Pfam" id="PF13194"/>
    </source>
</evidence>
<dbReference type="EMBL" id="QFQP01000001">
    <property type="protein sequence ID" value="PZR18773.1"/>
    <property type="molecule type" value="Genomic_DNA"/>
</dbReference>
<evidence type="ECO:0000313" key="5">
    <source>
        <dbReference type="Proteomes" id="UP000249061"/>
    </source>
</evidence>
<dbReference type="PANTHER" id="PTHR39084">
    <property type="entry name" value="MEMBRANE PROTEIN-RELATED"/>
    <property type="match status" value="1"/>
</dbReference>
<feature type="domain" description="MgtC/SapB/SrpB/YhiD N-terminal" evidence="2">
    <location>
        <begin position="10"/>
        <end position="131"/>
    </location>
</feature>
<dbReference type="Pfam" id="PF02308">
    <property type="entry name" value="MgtC"/>
    <property type="match status" value="1"/>
</dbReference>
<dbReference type="Proteomes" id="UP000249061">
    <property type="component" value="Unassembled WGS sequence"/>
</dbReference>
<dbReference type="InterPro" id="IPR049177">
    <property type="entry name" value="MgtC_SapB_SrpB_YhiD_N"/>
</dbReference>
<feature type="transmembrane region" description="Helical" evidence="1">
    <location>
        <begin position="63"/>
        <end position="82"/>
    </location>
</feature>
<feature type="transmembrane region" description="Helical" evidence="1">
    <location>
        <begin position="276"/>
        <end position="296"/>
    </location>
</feature>
<dbReference type="PANTHER" id="PTHR39084:SF1">
    <property type="entry name" value="DUF4010 DOMAIN-CONTAINING PROTEIN"/>
    <property type="match status" value="1"/>
</dbReference>
<dbReference type="InterPro" id="IPR025105">
    <property type="entry name" value="DUF4010"/>
</dbReference>
<feature type="domain" description="DUF4010" evidence="3">
    <location>
        <begin position="192"/>
        <end position="401"/>
    </location>
</feature>
<accession>A0A2W5TZV0</accession>